<reference evidence="3" key="4">
    <citation type="journal article" date="2015" name="G3 (Bethesda)">
        <title>Genome sequences of three phytopathogenic species of the Magnaporthaceae family of fungi.</title>
        <authorList>
            <person name="Okagaki L.H."/>
            <person name="Nunes C.C."/>
            <person name="Sailsbery J."/>
            <person name="Clay B."/>
            <person name="Brown D."/>
            <person name="John T."/>
            <person name="Oh Y."/>
            <person name="Young N."/>
            <person name="Fitzgerald M."/>
            <person name="Haas B.J."/>
            <person name="Zeng Q."/>
            <person name="Young S."/>
            <person name="Adiconis X."/>
            <person name="Fan L."/>
            <person name="Levin J.Z."/>
            <person name="Mitchell T.K."/>
            <person name="Okubara P.A."/>
            <person name="Farman M.L."/>
            <person name="Kohn L.M."/>
            <person name="Birren B."/>
            <person name="Ma L.-J."/>
            <person name="Dean R.A."/>
        </authorList>
    </citation>
    <scope>NUCLEOTIDE SEQUENCE</scope>
    <source>
        <strain evidence="3">ATCC 64411 / 73-15</strain>
    </source>
</reference>
<accession>A0A0C4DNA9</accession>
<dbReference type="Gene3D" id="3.40.390.10">
    <property type="entry name" value="Collagenase (Catalytic Domain)"/>
    <property type="match status" value="1"/>
</dbReference>
<dbReference type="AlphaFoldDB" id="A0A0C4DNA9"/>
<reference evidence="3" key="5">
    <citation type="submission" date="2015-06" db="UniProtKB">
        <authorList>
            <consortium name="EnsemblFungi"/>
        </authorList>
    </citation>
    <scope>IDENTIFICATION</scope>
    <source>
        <strain evidence="3">ATCC 64411</strain>
    </source>
</reference>
<keyword evidence="4" id="KW-1185">Reference proteome</keyword>
<sequence>MRQWTGNILFLPVGSTSAYQLGSSIVFSKNMYTLGVAAHEFSHVLDQFALADLVEKKGYNLGTRYSETSMWADAYNNDSATATPYGRTNWVENFADAGRFAMSDMTTRGGIISSYGNWSALAAQNADYRQRLERVIFPEGFPRGGLCTAKVPSSPGVLKSTGKEPYAQKVMRGKNGRPSKYRVRAVPAGAEDVPLIVLPDLELEPVVYRGP</sequence>
<organism evidence="3 4">
    <name type="scientific">Magnaporthiopsis poae (strain ATCC 64411 / 73-15)</name>
    <name type="common">Kentucky bluegrass fungus</name>
    <name type="synonym">Magnaporthe poae</name>
    <dbReference type="NCBI Taxonomy" id="644358"/>
    <lineage>
        <taxon>Eukaryota</taxon>
        <taxon>Fungi</taxon>
        <taxon>Dikarya</taxon>
        <taxon>Ascomycota</taxon>
        <taxon>Pezizomycotina</taxon>
        <taxon>Sordariomycetes</taxon>
        <taxon>Sordariomycetidae</taxon>
        <taxon>Magnaporthales</taxon>
        <taxon>Magnaporthaceae</taxon>
        <taxon>Magnaporthiopsis</taxon>
    </lineage>
</organism>
<protein>
    <submittedName>
        <fullName evidence="2 3">Uncharacterized protein</fullName>
    </submittedName>
</protein>
<dbReference type="EMBL" id="GL876966">
    <property type="protein sequence ID" value="KLU82215.1"/>
    <property type="molecule type" value="Genomic_DNA"/>
</dbReference>
<evidence type="ECO:0000313" key="3">
    <source>
        <dbReference type="EnsemblFungi" id="MAPG_01290T0"/>
    </source>
</evidence>
<reference evidence="4" key="1">
    <citation type="submission" date="2010-05" db="EMBL/GenBank/DDBJ databases">
        <title>The genome sequence of Magnaporthe poae strain ATCC 64411.</title>
        <authorList>
            <person name="Ma L.-J."/>
            <person name="Dead R."/>
            <person name="Young S."/>
            <person name="Zeng Q."/>
            <person name="Koehrsen M."/>
            <person name="Alvarado L."/>
            <person name="Berlin A."/>
            <person name="Chapman S.B."/>
            <person name="Chen Z."/>
            <person name="Freedman E."/>
            <person name="Gellesch M."/>
            <person name="Goldberg J."/>
            <person name="Griggs A."/>
            <person name="Gujja S."/>
            <person name="Heilman E.R."/>
            <person name="Heiman D."/>
            <person name="Hepburn T."/>
            <person name="Howarth C."/>
            <person name="Jen D."/>
            <person name="Larson L."/>
            <person name="Mehta T."/>
            <person name="Neiman D."/>
            <person name="Pearson M."/>
            <person name="Roberts A."/>
            <person name="Saif S."/>
            <person name="Shea T."/>
            <person name="Shenoy N."/>
            <person name="Sisk P."/>
            <person name="Stolte C."/>
            <person name="Sykes S."/>
            <person name="Walk T."/>
            <person name="White J."/>
            <person name="Yandava C."/>
            <person name="Haas B."/>
            <person name="Nusbaum C."/>
            <person name="Birren B."/>
        </authorList>
    </citation>
    <scope>NUCLEOTIDE SEQUENCE [LARGE SCALE GENOMIC DNA]</scope>
    <source>
        <strain evidence="4">ATCC 64411 / 73-15</strain>
    </source>
</reference>
<name>A0A0C4DNA9_MAGP6</name>
<reference evidence="2" key="2">
    <citation type="submission" date="2010-05" db="EMBL/GenBank/DDBJ databases">
        <title>The Genome Sequence of Magnaporthe poae strain ATCC 64411.</title>
        <authorList>
            <consortium name="The Broad Institute Genome Sequencing Platform"/>
            <consortium name="Broad Institute Genome Sequencing Center for Infectious Disease"/>
            <person name="Ma L.-J."/>
            <person name="Dead R."/>
            <person name="Young S."/>
            <person name="Zeng Q."/>
            <person name="Koehrsen M."/>
            <person name="Alvarado L."/>
            <person name="Berlin A."/>
            <person name="Chapman S.B."/>
            <person name="Chen Z."/>
            <person name="Freedman E."/>
            <person name="Gellesch M."/>
            <person name="Goldberg J."/>
            <person name="Griggs A."/>
            <person name="Gujja S."/>
            <person name="Heilman E.R."/>
            <person name="Heiman D."/>
            <person name="Hepburn T."/>
            <person name="Howarth C."/>
            <person name="Jen D."/>
            <person name="Larson L."/>
            <person name="Mehta T."/>
            <person name="Neiman D."/>
            <person name="Pearson M."/>
            <person name="Roberts A."/>
            <person name="Saif S."/>
            <person name="Shea T."/>
            <person name="Shenoy N."/>
            <person name="Sisk P."/>
            <person name="Stolte C."/>
            <person name="Sykes S."/>
            <person name="Walk T."/>
            <person name="White J."/>
            <person name="Yandava C."/>
            <person name="Haas B."/>
            <person name="Nusbaum C."/>
            <person name="Birren B."/>
        </authorList>
    </citation>
    <scope>NUCLEOTIDE SEQUENCE</scope>
    <source>
        <strain evidence="2">ATCC 64411</strain>
    </source>
</reference>
<dbReference type="EMBL" id="ADBL01000302">
    <property type="status" value="NOT_ANNOTATED_CDS"/>
    <property type="molecule type" value="Genomic_DNA"/>
</dbReference>
<proteinExistence type="predicted"/>
<feature type="signal peptide" evidence="1">
    <location>
        <begin position="1"/>
        <end position="18"/>
    </location>
</feature>
<dbReference type="GO" id="GO:0008237">
    <property type="term" value="F:metallopeptidase activity"/>
    <property type="evidence" value="ECO:0007669"/>
    <property type="project" value="InterPro"/>
</dbReference>
<evidence type="ECO:0000256" key="1">
    <source>
        <dbReference type="SAM" id="SignalP"/>
    </source>
</evidence>
<dbReference type="STRING" id="644358.A0A0C4DNA9"/>
<dbReference type="InterPro" id="IPR024079">
    <property type="entry name" value="MetalloPept_cat_dom_sf"/>
</dbReference>
<dbReference type="VEuPathDB" id="FungiDB:MAPG_01290"/>
<feature type="chain" id="PRO_5009385226" evidence="1">
    <location>
        <begin position="19"/>
        <end position="211"/>
    </location>
</feature>
<reference evidence="2" key="3">
    <citation type="submission" date="2011-03" db="EMBL/GenBank/DDBJ databases">
        <title>Annotation of Magnaporthe poae ATCC 64411.</title>
        <authorList>
            <person name="Ma L.-J."/>
            <person name="Dead R."/>
            <person name="Young S.K."/>
            <person name="Zeng Q."/>
            <person name="Gargeya S."/>
            <person name="Fitzgerald M."/>
            <person name="Haas B."/>
            <person name="Abouelleil A."/>
            <person name="Alvarado L."/>
            <person name="Arachchi H.M."/>
            <person name="Berlin A."/>
            <person name="Brown A."/>
            <person name="Chapman S.B."/>
            <person name="Chen Z."/>
            <person name="Dunbar C."/>
            <person name="Freedman E."/>
            <person name="Gearin G."/>
            <person name="Gellesch M."/>
            <person name="Goldberg J."/>
            <person name="Griggs A."/>
            <person name="Gujja S."/>
            <person name="Heiman D."/>
            <person name="Howarth C."/>
            <person name="Larson L."/>
            <person name="Lui A."/>
            <person name="MacDonald P.J.P."/>
            <person name="Mehta T."/>
            <person name="Montmayeur A."/>
            <person name="Murphy C."/>
            <person name="Neiman D."/>
            <person name="Pearson M."/>
            <person name="Priest M."/>
            <person name="Roberts A."/>
            <person name="Saif S."/>
            <person name="Shea T."/>
            <person name="Shenoy N."/>
            <person name="Sisk P."/>
            <person name="Stolte C."/>
            <person name="Sykes S."/>
            <person name="Yandava C."/>
            <person name="Wortman J."/>
            <person name="Nusbaum C."/>
            <person name="Birren B."/>
        </authorList>
    </citation>
    <scope>NUCLEOTIDE SEQUENCE</scope>
    <source>
        <strain evidence="2">ATCC 64411</strain>
    </source>
</reference>
<dbReference type="Proteomes" id="UP000011715">
    <property type="component" value="Unassembled WGS sequence"/>
</dbReference>
<dbReference type="EnsemblFungi" id="MAPG_01290T0">
    <property type="protein sequence ID" value="MAPG_01290T0"/>
    <property type="gene ID" value="MAPG_01290"/>
</dbReference>
<keyword evidence="1" id="KW-0732">Signal</keyword>
<gene>
    <name evidence="2" type="ORF">MAPG_01290</name>
</gene>
<evidence type="ECO:0000313" key="4">
    <source>
        <dbReference type="Proteomes" id="UP000011715"/>
    </source>
</evidence>
<evidence type="ECO:0000313" key="2">
    <source>
        <dbReference type="EMBL" id="KLU82215.1"/>
    </source>
</evidence>
<dbReference type="SUPFAM" id="SSF55486">
    <property type="entry name" value="Metalloproteases ('zincins'), catalytic domain"/>
    <property type="match status" value="1"/>
</dbReference>
<dbReference type="OrthoDB" id="2142213at2759"/>
<dbReference type="eggNOG" id="ENOG502RMXU">
    <property type="taxonomic scope" value="Eukaryota"/>
</dbReference>